<sequence>MEDQINNQIIDQICKEYDMIPWDSMAAALESSIEILSQENVEQSSEKTKGSIPSSNDVTEDITLTGNSDARFMRSNHISATRNKSKDQINCNEERNERLQTLRKRSYVCYNVGGPKRKSCQKSEPKAKRQKFNINAPNFNVTSSNVCEIIQIAYEKKHEYMMQKCIQTIVENKDVIGKEKLQKLPSSILCDIFFAQ</sequence>
<name>A0AC34FDS3_9BILA</name>
<accession>A0AC34FDS3</accession>
<organism evidence="1 2">
    <name type="scientific">Panagrolaimus sp. ES5</name>
    <dbReference type="NCBI Taxonomy" id="591445"/>
    <lineage>
        <taxon>Eukaryota</taxon>
        <taxon>Metazoa</taxon>
        <taxon>Ecdysozoa</taxon>
        <taxon>Nematoda</taxon>
        <taxon>Chromadorea</taxon>
        <taxon>Rhabditida</taxon>
        <taxon>Tylenchina</taxon>
        <taxon>Panagrolaimomorpha</taxon>
        <taxon>Panagrolaimoidea</taxon>
        <taxon>Panagrolaimidae</taxon>
        <taxon>Panagrolaimus</taxon>
    </lineage>
</organism>
<dbReference type="WBParaSite" id="ES5_v2.g15060.t1">
    <property type="protein sequence ID" value="ES5_v2.g15060.t1"/>
    <property type="gene ID" value="ES5_v2.g15060"/>
</dbReference>
<proteinExistence type="predicted"/>
<evidence type="ECO:0000313" key="1">
    <source>
        <dbReference type="Proteomes" id="UP000887579"/>
    </source>
</evidence>
<reference evidence="2" key="1">
    <citation type="submission" date="2022-11" db="UniProtKB">
        <authorList>
            <consortium name="WormBaseParasite"/>
        </authorList>
    </citation>
    <scope>IDENTIFICATION</scope>
</reference>
<protein>
    <submittedName>
        <fullName evidence="2">Uncharacterized protein</fullName>
    </submittedName>
</protein>
<evidence type="ECO:0000313" key="2">
    <source>
        <dbReference type="WBParaSite" id="ES5_v2.g15060.t1"/>
    </source>
</evidence>
<dbReference type="Proteomes" id="UP000887579">
    <property type="component" value="Unplaced"/>
</dbReference>